<dbReference type="AlphaFoldDB" id="A0A0H2UYJ7"/>
<organism evidence="4 5">
    <name type="scientific">Shigella flexneri</name>
    <dbReference type="NCBI Taxonomy" id="623"/>
    <lineage>
        <taxon>Bacteria</taxon>
        <taxon>Pseudomonadati</taxon>
        <taxon>Pseudomonadota</taxon>
        <taxon>Gammaproteobacteria</taxon>
        <taxon>Enterobacterales</taxon>
        <taxon>Enterobacteriaceae</taxon>
        <taxon>Shigella</taxon>
    </lineage>
</organism>
<dbReference type="HOGENOM" id="CLU_079566_0_0_6"/>
<dbReference type="Pfam" id="PF04809">
    <property type="entry name" value="HupH_C"/>
    <property type="match status" value="2"/>
</dbReference>
<name>A0A0H2UYJ7_SHIFL</name>
<dbReference type="PaxDb" id="198214-SF0978"/>
<sequence>MSETFFHLLGPGTQPNDDSFSMNPLPITCQVNDEPSMAALEQCAHSPQVIALLNELQHQLSERQPPLGEVLAVDLLNLNADDRHFINTLLGEGEVSVRIQQADDSKSEIQEAIFCGLWRVRRRRGEKLLEDKLEAGCAPLALWQAATQNLLPTDSLLPPPIDGLMNGLPLAHELLAHVRNPDAQPDSINLTQLPISEADRLFLSRLNGPGNIQIRTIGYGESYINATGLRHVWHLRCTDTLKGPLLESYEICPIPEVVLAAPEDLVDCAIRLTRYVNGWRELHPRKTGAQTSRRKVAGGQTGGWLRAAGVVAGGNAKSLADRFAVTAAH</sequence>
<keyword evidence="5" id="KW-1185">Reference proteome</keyword>
<dbReference type="PATRIC" id="fig|198214.7.peg.1137"/>
<feature type="domain" description="HupH hydrogenase expression protein C-terminal" evidence="3">
    <location>
        <begin position="164"/>
        <end position="275"/>
    </location>
</feature>
<comment type="similarity">
    <text evidence="1">Belongs to the HupH/HyaF family.</text>
</comment>
<evidence type="ECO:0000313" key="4">
    <source>
        <dbReference type="EMBL" id="AAN42606.1"/>
    </source>
</evidence>
<dbReference type="Proteomes" id="UP000001006">
    <property type="component" value="Chromosome"/>
</dbReference>
<dbReference type="EMBL" id="AE005674">
    <property type="protein sequence ID" value="AAN42606.1"/>
    <property type="molecule type" value="Genomic_DNA"/>
</dbReference>
<evidence type="ECO:0000313" key="5">
    <source>
        <dbReference type="Proteomes" id="UP000001006"/>
    </source>
</evidence>
<gene>
    <name evidence="4" type="primary">hyaF</name>
    <name evidence="4" type="ordered locus">SF0978</name>
</gene>
<dbReference type="KEGG" id="sfl:SF0978"/>
<proteinExistence type="inferred from homology"/>
<dbReference type="InterPro" id="IPR038527">
    <property type="entry name" value="HupH_C_sf"/>
</dbReference>
<evidence type="ECO:0000256" key="1">
    <source>
        <dbReference type="ARBA" id="ARBA00010832"/>
    </source>
</evidence>
<evidence type="ECO:0000256" key="2">
    <source>
        <dbReference type="SAM" id="MobiDB-lite"/>
    </source>
</evidence>
<dbReference type="Gene3D" id="3.30.1370.140">
    <property type="entry name" value="HupH hydrogenase expression protein, C-terminal domain"/>
    <property type="match status" value="2"/>
</dbReference>
<evidence type="ECO:0000259" key="3">
    <source>
        <dbReference type="Pfam" id="PF04809"/>
    </source>
</evidence>
<dbReference type="GeneID" id="1027562"/>
<dbReference type="InterPro" id="IPR006894">
    <property type="entry name" value="HupH_Hydgase_express_prot_C"/>
</dbReference>
<reference evidence="4 5" key="1">
    <citation type="journal article" date="2002" name="Nucleic Acids Res.">
        <title>Genome sequence of Shigella flexneri 2a: insights into pathogenicity through comparison with genomes of Escherichia coli K12 and O157.</title>
        <authorList>
            <person name="Jin Q."/>
            <person name="Yuan Z."/>
            <person name="Xu J."/>
            <person name="Wang Y."/>
            <person name="Shen Y."/>
            <person name="Lu W."/>
            <person name="Wang J."/>
            <person name="Liu H."/>
            <person name="Yang J."/>
            <person name="Yang F."/>
            <person name="Zhang X."/>
            <person name="Zhang J."/>
            <person name="Yang G."/>
            <person name="Wu H."/>
            <person name="Qu D."/>
            <person name="Dong J."/>
            <person name="Sun L."/>
            <person name="Xue Y."/>
            <person name="Zhao A."/>
            <person name="Gao Y."/>
            <person name="Zhu J."/>
            <person name="Kan B."/>
            <person name="Ding K."/>
            <person name="Chen S."/>
            <person name="Cheng H."/>
            <person name="Yao Z."/>
            <person name="He B."/>
            <person name="Chen R."/>
            <person name="Ma D."/>
            <person name="Qiang B."/>
            <person name="Wen Y."/>
            <person name="Hou Y."/>
            <person name="Yu J."/>
        </authorList>
    </citation>
    <scope>NUCLEOTIDE SEQUENCE [LARGE SCALE GENOMIC DNA]</scope>
    <source>
        <strain evidence="5">301 / Serotype 2a</strain>
    </source>
</reference>
<feature type="domain" description="HupH hydrogenase expression protein C-terminal" evidence="3">
    <location>
        <begin position="51"/>
        <end position="139"/>
    </location>
</feature>
<dbReference type="RefSeq" id="NP_706899.1">
    <property type="nucleotide sequence ID" value="NC_004337.2"/>
</dbReference>
<feature type="region of interest" description="Disordered" evidence="2">
    <location>
        <begin position="1"/>
        <end position="21"/>
    </location>
</feature>
<protein>
    <submittedName>
        <fullName evidence="4">Hydrogenase-1 operon protein hyaF</fullName>
    </submittedName>
</protein>
<accession>A0A0H2UYJ7</accession>